<feature type="domain" description="Cytochrome c" evidence="6">
    <location>
        <begin position="333"/>
        <end position="465"/>
    </location>
</feature>
<dbReference type="InterPro" id="IPR036909">
    <property type="entry name" value="Cyt_c-like_dom_sf"/>
</dbReference>
<dbReference type="GO" id="GO:0046872">
    <property type="term" value="F:metal ion binding"/>
    <property type="evidence" value="ECO:0007669"/>
    <property type="project" value="UniProtKB-KW"/>
</dbReference>
<sequence length="465" mass="50353">MKASWWLTALLLTAGAPRQESGAPAPGAAVSEVPGRPDDEALAGGGTTVFDASHNAYGRALGNLAPTRWYQMREGKVLFMRDWAAHEEGLAGPLTNAAGCGSCHFKDGRGRPLPDVGLEAPLLVRLSVPAKDAPAGHHEPVYGVQLNDRGTADVPAEGTVQVTYTDVKGTYADGTPYTLRQPRYRINRLGYGKLAPEVMLSPRIPSQLFGLGLLAAIPDEAIHALADADDRDGDGVSGRPNRVVSVRSGKAELGRFGWKANQPTLEQQVASAFSEDLGLTSPLYPESNCTAKQEGCMARVAARGPALSRHVLERTTLYLRLIGVPARRDVLEPSVRKGQVLFQQAGCEACHQREFTTGTVEDVPELSHQRIRPYTDLLLHDMGPELADGRPDGEASGTEWRTPPLWGLGLLETVNRQVRMLHDGRARSFEEAILWHGGEGARSRERFKAMGKAEREALVAFLRSL</sequence>
<evidence type="ECO:0000256" key="1">
    <source>
        <dbReference type="ARBA" id="ARBA00022617"/>
    </source>
</evidence>
<protein>
    <submittedName>
        <fullName evidence="7">C-type cytochrome</fullName>
    </submittedName>
</protein>
<keyword evidence="2 4" id="KW-0479">Metal-binding</keyword>
<dbReference type="InterPro" id="IPR051395">
    <property type="entry name" value="Cytochrome_c_Peroxidase/MauG"/>
</dbReference>
<dbReference type="PANTHER" id="PTHR30600:SF4">
    <property type="entry name" value="CYTOCHROME C DOMAIN-CONTAINING PROTEIN"/>
    <property type="match status" value="1"/>
</dbReference>
<dbReference type="GO" id="GO:0020037">
    <property type="term" value="F:heme binding"/>
    <property type="evidence" value="ECO:0007669"/>
    <property type="project" value="InterPro"/>
</dbReference>
<evidence type="ECO:0000313" key="7">
    <source>
        <dbReference type="EMBL" id="NOJ83595.1"/>
    </source>
</evidence>
<dbReference type="PANTHER" id="PTHR30600">
    <property type="entry name" value="CYTOCHROME C PEROXIDASE-RELATED"/>
    <property type="match status" value="1"/>
</dbReference>
<dbReference type="GO" id="GO:0009055">
    <property type="term" value="F:electron transfer activity"/>
    <property type="evidence" value="ECO:0007669"/>
    <property type="project" value="InterPro"/>
</dbReference>
<dbReference type="Pfam" id="PF06537">
    <property type="entry name" value="DHOR"/>
    <property type="match status" value="1"/>
</dbReference>
<evidence type="ECO:0000256" key="5">
    <source>
        <dbReference type="SAM" id="MobiDB-lite"/>
    </source>
</evidence>
<proteinExistence type="predicted"/>
<dbReference type="AlphaFoldDB" id="A0A7Y4MVD9"/>
<dbReference type="EMBL" id="JABFNT010000212">
    <property type="protein sequence ID" value="NOJ83595.1"/>
    <property type="molecule type" value="Genomic_DNA"/>
</dbReference>
<dbReference type="InterPro" id="IPR009056">
    <property type="entry name" value="Cyt_c-like_dom"/>
</dbReference>
<keyword evidence="1 4" id="KW-0349">Heme</keyword>
<evidence type="ECO:0000256" key="4">
    <source>
        <dbReference type="PROSITE-ProRule" id="PRU00433"/>
    </source>
</evidence>
<dbReference type="Proteomes" id="UP000533080">
    <property type="component" value="Unassembled WGS sequence"/>
</dbReference>
<evidence type="ECO:0000313" key="8">
    <source>
        <dbReference type="Proteomes" id="UP000533080"/>
    </source>
</evidence>
<dbReference type="GO" id="GO:0004130">
    <property type="term" value="F:cytochrome-c peroxidase activity"/>
    <property type="evidence" value="ECO:0007669"/>
    <property type="project" value="TreeGrafter"/>
</dbReference>
<comment type="caution">
    <text evidence="7">The sequence shown here is derived from an EMBL/GenBank/DDBJ whole genome shotgun (WGS) entry which is preliminary data.</text>
</comment>
<feature type="region of interest" description="Disordered" evidence="5">
    <location>
        <begin position="18"/>
        <end position="38"/>
    </location>
</feature>
<dbReference type="RefSeq" id="WP_171445341.1">
    <property type="nucleotide sequence ID" value="NZ_JABFNS010000019.1"/>
</dbReference>
<gene>
    <name evidence="7" type="ORF">HNV28_35705</name>
</gene>
<dbReference type="PROSITE" id="PS51007">
    <property type="entry name" value="CYTC"/>
    <property type="match status" value="1"/>
</dbReference>
<reference evidence="7 8" key="1">
    <citation type="submission" date="2020-05" db="EMBL/GenBank/DDBJ databases">
        <authorList>
            <person name="Whitworth D."/>
        </authorList>
    </citation>
    <scope>NUCLEOTIDE SEQUENCE [LARGE SCALE GENOMIC DNA]</scope>
    <source>
        <strain evidence="7 8">AM005</strain>
    </source>
</reference>
<keyword evidence="3 4" id="KW-0408">Iron</keyword>
<evidence type="ECO:0000256" key="2">
    <source>
        <dbReference type="ARBA" id="ARBA00022723"/>
    </source>
</evidence>
<organism evidence="7 8">
    <name type="scientific">Myxococcus xanthus</name>
    <dbReference type="NCBI Taxonomy" id="34"/>
    <lineage>
        <taxon>Bacteria</taxon>
        <taxon>Pseudomonadati</taxon>
        <taxon>Myxococcota</taxon>
        <taxon>Myxococcia</taxon>
        <taxon>Myxococcales</taxon>
        <taxon>Cystobacterineae</taxon>
        <taxon>Myxococcaceae</taxon>
        <taxon>Myxococcus</taxon>
    </lineage>
</organism>
<name>A0A7Y4MVD9_MYXXA</name>
<dbReference type="Gene3D" id="1.10.760.10">
    <property type="entry name" value="Cytochrome c-like domain"/>
    <property type="match status" value="1"/>
</dbReference>
<evidence type="ECO:0000259" key="6">
    <source>
        <dbReference type="PROSITE" id="PS51007"/>
    </source>
</evidence>
<dbReference type="InterPro" id="IPR010538">
    <property type="entry name" value="DHOR"/>
</dbReference>
<dbReference type="SUPFAM" id="SSF46626">
    <property type="entry name" value="Cytochrome c"/>
    <property type="match status" value="1"/>
</dbReference>
<evidence type="ECO:0000256" key="3">
    <source>
        <dbReference type="ARBA" id="ARBA00023004"/>
    </source>
</evidence>
<dbReference type="PIRSF" id="PIRSF028099">
    <property type="entry name" value="DUF1111"/>
    <property type="match status" value="1"/>
</dbReference>
<accession>A0A7Y4MVD9</accession>